<evidence type="ECO:0000313" key="2">
    <source>
        <dbReference type="Proteomes" id="UP001446205"/>
    </source>
</evidence>
<dbReference type="SUPFAM" id="SSF52091">
    <property type="entry name" value="SpoIIaa-like"/>
    <property type="match status" value="1"/>
</dbReference>
<organism evidence="1 2">
    <name type="scientific">Thermithiobacillus plumbiphilus</name>
    <dbReference type="NCBI Taxonomy" id="1729899"/>
    <lineage>
        <taxon>Bacteria</taxon>
        <taxon>Pseudomonadati</taxon>
        <taxon>Pseudomonadota</taxon>
        <taxon>Acidithiobacillia</taxon>
        <taxon>Acidithiobacillales</taxon>
        <taxon>Thermithiobacillaceae</taxon>
        <taxon>Thermithiobacillus</taxon>
    </lineage>
</organism>
<dbReference type="InterPro" id="IPR036513">
    <property type="entry name" value="STAS_dom_sf"/>
</dbReference>
<evidence type="ECO:0000313" key="1">
    <source>
        <dbReference type="EMBL" id="MEK8089607.1"/>
    </source>
</evidence>
<dbReference type="Proteomes" id="UP001446205">
    <property type="component" value="Unassembled WGS sequence"/>
</dbReference>
<keyword evidence="2" id="KW-1185">Reference proteome</keyword>
<dbReference type="Gene3D" id="3.30.750.24">
    <property type="entry name" value="STAS domain"/>
    <property type="match status" value="1"/>
</dbReference>
<sequence>MIPGTSMPGLADLPLHLTRIGTGDMLLEPRDGLDPDAAEDYLEPILACLREQHVARLYYDVQQLAVIDPVYYGWMAHLARACQAMGVRMVAVHVRPSAAFAMSRYLQAEPPFATALDVGG</sequence>
<proteinExistence type="predicted"/>
<dbReference type="EMBL" id="JBBPCO010000006">
    <property type="protein sequence ID" value="MEK8089607.1"/>
    <property type="molecule type" value="Genomic_DNA"/>
</dbReference>
<gene>
    <name evidence="1" type="ORF">WOB96_07490</name>
</gene>
<accession>A0ABU9D9V6</accession>
<evidence type="ECO:0008006" key="3">
    <source>
        <dbReference type="Google" id="ProtNLM"/>
    </source>
</evidence>
<comment type="caution">
    <text evidence="1">The sequence shown here is derived from an EMBL/GenBank/DDBJ whole genome shotgun (WGS) entry which is preliminary data.</text>
</comment>
<dbReference type="RefSeq" id="WP_341370661.1">
    <property type="nucleotide sequence ID" value="NZ_JBBPCO010000006.1"/>
</dbReference>
<name>A0ABU9D9V6_9PROT</name>
<protein>
    <recommendedName>
        <fullName evidence="3">STAS domain-containing protein</fullName>
    </recommendedName>
</protein>
<reference evidence="1 2" key="1">
    <citation type="submission" date="2024-04" db="EMBL/GenBank/DDBJ databases">
        <authorList>
            <person name="Abashina T."/>
            <person name="Shaikin A."/>
        </authorList>
    </citation>
    <scope>NUCLEOTIDE SEQUENCE [LARGE SCALE GENOMIC DNA]</scope>
    <source>
        <strain evidence="1 2">AAFK</strain>
    </source>
</reference>